<reference evidence="2 3" key="1">
    <citation type="journal article" date="2024" name="Arch. Microbiol.">
        <title>Corallococcus caeni sp. nov., a novel myxobacterium isolated from activated sludge.</title>
        <authorList>
            <person name="Tomita S."/>
            <person name="Nakai R."/>
            <person name="Kuroda K."/>
            <person name="Kurashita H."/>
            <person name="Hatamoto M."/>
            <person name="Yamaguchi T."/>
            <person name="Narihiro T."/>
        </authorList>
    </citation>
    <scope>NUCLEOTIDE SEQUENCE [LARGE SCALE GENOMIC DNA]</scope>
    <source>
        <strain evidence="2 3">NO1</strain>
    </source>
</reference>
<evidence type="ECO:0000256" key="1">
    <source>
        <dbReference type="SAM" id="MobiDB-lite"/>
    </source>
</evidence>
<dbReference type="EMBL" id="BTTX01000001">
    <property type="protein sequence ID" value="GMU03818.1"/>
    <property type="molecule type" value="Genomic_DNA"/>
</dbReference>
<proteinExistence type="predicted"/>
<dbReference type="Proteomes" id="UP001342631">
    <property type="component" value="Unassembled WGS sequence"/>
</dbReference>
<name>A0ABQ6QIA4_9BACT</name>
<evidence type="ECO:0000313" key="2">
    <source>
        <dbReference type="EMBL" id="GMU03818.1"/>
    </source>
</evidence>
<accession>A0ABQ6QIA4</accession>
<protein>
    <submittedName>
        <fullName evidence="2">Uncharacterized protein</fullName>
    </submittedName>
</protein>
<feature type="region of interest" description="Disordered" evidence="1">
    <location>
        <begin position="16"/>
        <end position="40"/>
    </location>
</feature>
<gene>
    <name evidence="2" type="ORF">ASNO1_00700</name>
</gene>
<evidence type="ECO:0000313" key="3">
    <source>
        <dbReference type="Proteomes" id="UP001342631"/>
    </source>
</evidence>
<comment type="caution">
    <text evidence="2">The sequence shown here is derived from an EMBL/GenBank/DDBJ whole genome shotgun (WGS) entry which is preliminary data.</text>
</comment>
<organism evidence="2 3">
    <name type="scientific">Corallococcus caeni</name>
    <dbReference type="NCBI Taxonomy" id="3082388"/>
    <lineage>
        <taxon>Bacteria</taxon>
        <taxon>Pseudomonadati</taxon>
        <taxon>Myxococcota</taxon>
        <taxon>Myxococcia</taxon>
        <taxon>Myxococcales</taxon>
        <taxon>Cystobacterineae</taxon>
        <taxon>Myxococcaceae</taxon>
        <taxon>Corallococcus</taxon>
    </lineage>
</organism>
<keyword evidence="3" id="KW-1185">Reference proteome</keyword>
<sequence>MEQLARELFVPVHARVEQEDGQPQLGERRRHRAARGPTSGYHHLGVLHVASARSPDTMSAIDDLAIDARYRTQRRQA</sequence>